<gene>
    <name evidence="1" type="ORF">BDM02DRAFT_3124650</name>
</gene>
<protein>
    <submittedName>
        <fullName evidence="1">Uncharacterized protein</fullName>
    </submittedName>
</protein>
<dbReference type="EMBL" id="MU118523">
    <property type="protein sequence ID" value="KAF9642344.1"/>
    <property type="molecule type" value="Genomic_DNA"/>
</dbReference>
<comment type="caution">
    <text evidence="1">The sequence shown here is derived from an EMBL/GenBank/DDBJ whole genome shotgun (WGS) entry which is preliminary data.</text>
</comment>
<evidence type="ECO:0000313" key="2">
    <source>
        <dbReference type="Proteomes" id="UP000886501"/>
    </source>
</evidence>
<accession>A0ACB6YYK4</accession>
<proteinExistence type="predicted"/>
<organism evidence="1 2">
    <name type="scientific">Thelephora ganbajun</name>
    <name type="common">Ganba fungus</name>
    <dbReference type="NCBI Taxonomy" id="370292"/>
    <lineage>
        <taxon>Eukaryota</taxon>
        <taxon>Fungi</taxon>
        <taxon>Dikarya</taxon>
        <taxon>Basidiomycota</taxon>
        <taxon>Agaricomycotina</taxon>
        <taxon>Agaricomycetes</taxon>
        <taxon>Thelephorales</taxon>
        <taxon>Thelephoraceae</taxon>
        <taxon>Thelephora</taxon>
    </lineage>
</organism>
<reference evidence="1" key="1">
    <citation type="submission" date="2019-10" db="EMBL/GenBank/DDBJ databases">
        <authorList>
            <consortium name="DOE Joint Genome Institute"/>
            <person name="Kuo A."/>
            <person name="Miyauchi S."/>
            <person name="Kiss E."/>
            <person name="Drula E."/>
            <person name="Kohler A."/>
            <person name="Sanchez-Garcia M."/>
            <person name="Andreopoulos B."/>
            <person name="Barry K.W."/>
            <person name="Bonito G."/>
            <person name="Buee M."/>
            <person name="Carver A."/>
            <person name="Chen C."/>
            <person name="Cichocki N."/>
            <person name="Clum A."/>
            <person name="Culley D."/>
            <person name="Crous P.W."/>
            <person name="Fauchery L."/>
            <person name="Girlanda M."/>
            <person name="Hayes R."/>
            <person name="Keri Z."/>
            <person name="Labutti K."/>
            <person name="Lipzen A."/>
            <person name="Lombard V."/>
            <person name="Magnuson J."/>
            <person name="Maillard F."/>
            <person name="Morin E."/>
            <person name="Murat C."/>
            <person name="Nolan M."/>
            <person name="Ohm R."/>
            <person name="Pangilinan J."/>
            <person name="Pereira M."/>
            <person name="Perotto S."/>
            <person name="Peter M."/>
            <person name="Riley R."/>
            <person name="Sitrit Y."/>
            <person name="Stielow B."/>
            <person name="Szollosi G."/>
            <person name="Zifcakova L."/>
            <person name="Stursova M."/>
            <person name="Spatafora J.W."/>
            <person name="Tedersoo L."/>
            <person name="Vaario L.-M."/>
            <person name="Yamada A."/>
            <person name="Yan M."/>
            <person name="Wang P."/>
            <person name="Xu J."/>
            <person name="Bruns T."/>
            <person name="Baldrian P."/>
            <person name="Vilgalys R."/>
            <person name="Henrissat B."/>
            <person name="Grigoriev I.V."/>
            <person name="Hibbett D."/>
            <person name="Nagy L.G."/>
            <person name="Martin F.M."/>
        </authorList>
    </citation>
    <scope>NUCLEOTIDE SEQUENCE</scope>
    <source>
        <strain evidence="1">P2</strain>
    </source>
</reference>
<dbReference type="Proteomes" id="UP000886501">
    <property type="component" value="Unassembled WGS sequence"/>
</dbReference>
<sequence>MVSSKPGSSKEAKISDNASKKVKGENFYHNAKTAGRLKMKGGKPVATSQKGEDETAPGRVQPDRRWFCNTRLPTKKHDSYSVLLRCNKPPMALLDDASNSNLRKVRGRSSRARGHED</sequence>
<name>A0ACB6YYK4_THEGA</name>
<keyword evidence="2" id="KW-1185">Reference proteome</keyword>
<reference evidence="1" key="2">
    <citation type="journal article" date="2020" name="Nat. Commun.">
        <title>Large-scale genome sequencing of mycorrhizal fungi provides insights into the early evolution of symbiotic traits.</title>
        <authorList>
            <person name="Miyauchi S."/>
            <person name="Kiss E."/>
            <person name="Kuo A."/>
            <person name="Drula E."/>
            <person name="Kohler A."/>
            <person name="Sanchez-Garcia M."/>
            <person name="Morin E."/>
            <person name="Andreopoulos B."/>
            <person name="Barry K.W."/>
            <person name="Bonito G."/>
            <person name="Buee M."/>
            <person name="Carver A."/>
            <person name="Chen C."/>
            <person name="Cichocki N."/>
            <person name="Clum A."/>
            <person name="Culley D."/>
            <person name="Crous P.W."/>
            <person name="Fauchery L."/>
            <person name="Girlanda M."/>
            <person name="Hayes R.D."/>
            <person name="Keri Z."/>
            <person name="LaButti K."/>
            <person name="Lipzen A."/>
            <person name="Lombard V."/>
            <person name="Magnuson J."/>
            <person name="Maillard F."/>
            <person name="Murat C."/>
            <person name="Nolan M."/>
            <person name="Ohm R.A."/>
            <person name="Pangilinan J."/>
            <person name="Pereira M.F."/>
            <person name="Perotto S."/>
            <person name="Peter M."/>
            <person name="Pfister S."/>
            <person name="Riley R."/>
            <person name="Sitrit Y."/>
            <person name="Stielow J.B."/>
            <person name="Szollosi G."/>
            <person name="Zifcakova L."/>
            <person name="Stursova M."/>
            <person name="Spatafora J.W."/>
            <person name="Tedersoo L."/>
            <person name="Vaario L.M."/>
            <person name="Yamada A."/>
            <person name="Yan M."/>
            <person name="Wang P."/>
            <person name="Xu J."/>
            <person name="Bruns T."/>
            <person name="Baldrian P."/>
            <person name="Vilgalys R."/>
            <person name="Dunand C."/>
            <person name="Henrissat B."/>
            <person name="Grigoriev I.V."/>
            <person name="Hibbett D."/>
            <person name="Nagy L.G."/>
            <person name="Martin F.M."/>
        </authorList>
    </citation>
    <scope>NUCLEOTIDE SEQUENCE</scope>
    <source>
        <strain evidence="1">P2</strain>
    </source>
</reference>
<evidence type="ECO:0000313" key="1">
    <source>
        <dbReference type="EMBL" id="KAF9642344.1"/>
    </source>
</evidence>